<evidence type="ECO:0000256" key="2">
    <source>
        <dbReference type="ARBA" id="ARBA00004496"/>
    </source>
</evidence>
<feature type="compositionally biased region" description="Basic and acidic residues" evidence="13">
    <location>
        <begin position="405"/>
        <end position="418"/>
    </location>
</feature>
<feature type="region of interest" description="Disordered" evidence="13">
    <location>
        <begin position="405"/>
        <end position="428"/>
    </location>
</feature>
<dbReference type="GO" id="GO:0008270">
    <property type="term" value="F:zinc ion binding"/>
    <property type="evidence" value="ECO:0007669"/>
    <property type="project" value="UniProtKB-KW"/>
</dbReference>
<evidence type="ECO:0000256" key="13">
    <source>
        <dbReference type="SAM" id="MobiDB-lite"/>
    </source>
</evidence>
<organism evidence="15 16">
    <name type="scientific">Pyxicephalus adspersus</name>
    <name type="common">African bullfrog</name>
    <dbReference type="NCBI Taxonomy" id="30357"/>
    <lineage>
        <taxon>Eukaryota</taxon>
        <taxon>Metazoa</taxon>
        <taxon>Chordata</taxon>
        <taxon>Craniata</taxon>
        <taxon>Vertebrata</taxon>
        <taxon>Euteleostomi</taxon>
        <taxon>Amphibia</taxon>
        <taxon>Batrachia</taxon>
        <taxon>Anura</taxon>
        <taxon>Neobatrachia</taxon>
        <taxon>Ranoidea</taxon>
        <taxon>Pyxicephalidae</taxon>
        <taxon>Pyxicephalinae</taxon>
        <taxon>Pyxicephalus</taxon>
    </lineage>
</organism>
<protein>
    <recommendedName>
        <fullName evidence="4">RING-type E3 ubiquitin transferase</fullName>
        <ecNumber evidence="4">2.3.2.27</ecNumber>
    </recommendedName>
</protein>
<dbReference type="InterPro" id="IPR013087">
    <property type="entry name" value="Znf_C2H2_type"/>
</dbReference>
<keyword evidence="10" id="KW-0862">Zinc</keyword>
<gene>
    <name evidence="15" type="ORF">GDO54_015174</name>
</gene>
<evidence type="ECO:0000256" key="3">
    <source>
        <dbReference type="ARBA" id="ARBA00004906"/>
    </source>
</evidence>
<feature type="region of interest" description="Disordered" evidence="13">
    <location>
        <begin position="299"/>
        <end position="322"/>
    </location>
</feature>
<dbReference type="CDD" id="cd16615">
    <property type="entry name" value="RING-HC_ZNF598"/>
    <property type="match status" value="1"/>
</dbReference>
<dbReference type="GO" id="GO:0072344">
    <property type="term" value="P:rescue of stalled ribosome"/>
    <property type="evidence" value="ECO:0007669"/>
    <property type="project" value="InterPro"/>
</dbReference>
<dbReference type="PANTHER" id="PTHR22938">
    <property type="entry name" value="ZINC FINGER PROTEIN 598"/>
    <property type="match status" value="1"/>
</dbReference>
<dbReference type="PANTHER" id="PTHR22938:SF0">
    <property type="entry name" value="E3 UBIQUITIN-PROTEIN LIGASE ZNF598"/>
    <property type="match status" value="1"/>
</dbReference>
<dbReference type="Pfam" id="PF25447">
    <property type="entry name" value="RING_ZNF598"/>
    <property type="match status" value="1"/>
</dbReference>
<feature type="compositionally biased region" description="Basic and acidic residues" evidence="13">
    <location>
        <begin position="647"/>
        <end position="657"/>
    </location>
</feature>
<proteinExistence type="inferred from homology"/>
<keyword evidence="9 12" id="KW-0863">Zinc-finger</keyword>
<feature type="compositionally biased region" description="Low complexity" evidence="13">
    <location>
        <begin position="531"/>
        <end position="573"/>
    </location>
</feature>
<evidence type="ECO:0000256" key="5">
    <source>
        <dbReference type="ARBA" id="ARBA00022490"/>
    </source>
</evidence>
<dbReference type="Pfam" id="PF23208">
    <property type="entry name" value="zf_C2H2_ZNF598"/>
    <property type="match status" value="1"/>
</dbReference>
<reference evidence="15" key="1">
    <citation type="thesis" date="2020" institute="ProQuest LLC" country="789 East Eisenhower Parkway, Ann Arbor, MI, USA">
        <title>Comparative Genomics and Chromosome Evolution.</title>
        <authorList>
            <person name="Mudd A.B."/>
        </authorList>
    </citation>
    <scope>NUCLEOTIDE SEQUENCE</scope>
    <source>
        <strain evidence="15">1538</strain>
        <tissue evidence="15">Blood</tissue>
    </source>
</reference>
<dbReference type="PROSITE" id="PS50089">
    <property type="entry name" value="ZF_RING_2"/>
    <property type="match status" value="1"/>
</dbReference>
<keyword evidence="6" id="KW-0597">Phosphoprotein</keyword>
<evidence type="ECO:0000256" key="11">
    <source>
        <dbReference type="ARBA" id="ARBA00035113"/>
    </source>
</evidence>
<keyword evidence="8" id="KW-0479">Metal-binding</keyword>
<keyword evidence="16" id="KW-1185">Reference proteome</keyword>
<dbReference type="InterPro" id="IPR041888">
    <property type="entry name" value="RING-HC_ZNF598/HEL2"/>
</dbReference>
<comment type="similarity">
    <text evidence="11">Belongs to the ZNF598/HEL2 family.</text>
</comment>
<keyword evidence="7" id="KW-0808">Transferase</keyword>
<evidence type="ECO:0000256" key="9">
    <source>
        <dbReference type="ARBA" id="ARBA00022771"/>
    </source>
</evidence>
<evidence type="ECO:0000256" key="4">
    <source>
        <dbReference type="ARBA" id="ARBA00012483"/>
    </source>
</evidence>
<dbReference type="AlphaFoldDB" id="A0AAV2ZRQ7"/>
<dbReference type="PROSITE" id="PS00028">
    <property type="entry name" value="ZINC_FINGER_C2H2_1"/>
    <property type="match status" value="1"/>
</dbReference>
<dbReference type="InterPro" id="IPR044288">
    <property type="entry name" value="ZNF598/HEL2"/>
</dbReference>
<comment type="caution">
    <text evidence="15">The sequence shown here is derived from an EMBL/GenBank/DDBJ whole genome shotgun (WGS) entry which is preliminary data.</text>
</comment>
<sequence length="938" mass="104603">MASKSLNASDLEKSCVLCCQELNVYAVGKCDHPICYRCSTKMRVLCEQKYCAVCREELDKVVFIKKVSPFSSINTTQMQCEKKFDIYFSEGKVYSLYRRLLQHECFLCPDMRPFHSFPDLEQHMRKNHELFCCKLCVKHLKNFTYERKWYSRKDLARHRIHGDPEDTSHRGHPLCKFCDERYLDNDELLKHLRRDHYFCHFCDSEGAQEYYSDYGFLREHFRESHFLCEEGRCSTEQFTHAFRTEIDYKAHKTSLHSKNRAEARQNRQIDIQFSYAPRHNRRAEAVVGGEDYEEVDRFNRQARGRGGQQNKRGSWRYKREEEDREVAAAVRASVAARRQEEMGRKPAMEVAAAARTSVAARRQEEMGRKPAMEVSAAVRAPVAARRQEEMGRKPAMDITDTGAKGRKEEVREFEEGRRPKAVPKASAEVAGSIDSNKVTGISNGVLREEDFPAIGSAVVTPLLSAAKPAPKLKEEDFPSLSPVVSSSSVPSSVPFTSGMSYTASARSSNAFQEEDFPALVSKARPGKPFSSVGSAWSASSSKSTSKATAPTLSPSVKTSKKAAAQSNGKGSAAKAKKGLSVSDDEDDDIGITAQEFRNAPTMIDISKLLTANIQNSFKVSKKKRVGSGRQSPPFCNPFPEDISTSSAHKENAKDTEHTPTPPATSILSDKSNTVVNGLGERKPPEKGGGPREPPGFIKMTNSAPKYPLPDEDFPALVNNNNLTKPPPGFCPVVSAAPMAPPPGLSSSLAKPPPGFASVSSLSIPAETSVKQVNKISFTPGTYLVPEQFQQRNIDLINSIKDYLHSDESKFNEFKSHSGKFRQGLISASEYYKNCRSLLRDNFSLIFNELLVLLPDHAKQQELLAAHKELSVQEKQTSNKSKKNKKTAWKTDSGAPDLDYSVCPTCSQVLAPRDIAYHKTLHIEDTDFPSLQAISRIIS</sequence>
<dbReference type="SMART" id="SM00355">
    <property type="entry name" value="ZnF_C2H2"/>
    <property type="match status" value="4"/>
</dbReference>
<keyword evidence="5" id="KW-0963">Cytoplasm</keyword>
<evidence type="ECO:0000313" key="16">
    <source>
        <dbReference type="Proteomes" id="UP001181693"/>
    </source>
</evidence>
<dbReference type="GO" id="GO:0016567">
    <property type="term" value="P:protein ubiquitination"/>
    <property type="evidence" value="ECO:0007669"/>
    <property type="project" value="TreeGrafter"/>
</dbReference>
<accession>A0AAV2ZRQ7</accession>
<dbReference type="Proteomes" id="UP001181693">
    <property type="component" value="Unassembled WGS sequence"/>
</dbReference>
<dbReference type="GO" id="GO:0043022">
    <property type="term" value="F:ribosome binding"/>
    <property type="evidence" value="ECO:0007669"/>
    <property type="project" value="TreeGrafter"/>
</dbReference>
<dbReference type="GO" id="GO:0061630">
    <property type="term" value="F:ubiquitin protein ligase activity"/>
    <property type="evidence" value="ECO:0007669"/>
    <property type="project" value="UniProtKB-EC"/>
</dbReference>
<evidence type="ECO:0000313" key="15">
    <source>
        <dbReference type="EMBL" id="DBA19316.1"/>
    </source>
</evidence>
<evidence type="ECO:0000256" key="6">
    <source>
        <dbReference type="ARBA" id="ARBA00022553"/>
    </source>
</evidence>
<dbReference type="InterPro" id="IPR001841">
    <property type="entry name" value="Znf_RING"/>
</dbReference>
<feature type="domain" description="RING-type" evidence="14">
    <location>
        <begin position="15"/>
        <end position="55"/>
    </location>
</feature>
<evidence type="ECO:0000256" key="12">
    <source>
        <dbReference type="PROSITE-ProRule" id="PRU00175"/>
    </source>
</evidence>
<name>A0AAV2ZRQ7_PYXAD</name>
<dbReference type="InterPro" id="IPR059042">
    <property type="entry name" value="Znf_C2H2_ZNF598"/>
</dbReference>
<comment type="pathway">
    <text evidence="3">Protein modification; protein ubiquitination.</text>
</comment>
<dbReference type="InterPro" id="IPR057634">
    <property type="entry name" value="PAH_ZNF598/HEL2"/>
</dbReference>
<dbReference type="EC" id="2.3.2.27" evidence="4"/>
<dbReference type="Pfam" id="PF23202">
    <property type="entry name" value="PAH_ZNF598"/>
    <property type="match status" value="1"/>
</dbReference>
<feature type="compositionally biased region" description="Polar residues" evidence="13">
    <location>
        <begin position="663"/>
        <end position="675"/>
    </location>
</feature>
<evidence type="ECO:0000256" key="8">
    <source>
        <dbReference type="ARBA" id="ARBA00022723"/>
    </source>
</evidence>
<feature type="region of interest" description="Disordered" evidence="13">
    <location>
        <begin position="473"/>
        <end position="493"/>
    </location>
</feature>
<feature type="compositionally biased region" description="Basic and acidic residues" evidence="13">
    <location>
        <begin position="679"/>
        <end position="689"/>
    </location>
</feature>
<feature type="region of interest" description="Disordered" evidence="13">
    <location>
        <begin position="620"/>
        <end position="709"/>
    </location>
</feature>
<evidence type="ECO:0000256" key="7">
    <source>
        <dbReference type="ARBA" id="ARBA00022679"/>
    </source>
</evidence>
<comment type="subcellular location">
    <subcellularLocation>
        <location evidence="2">Cytoplasm</location>
    </subcellularLocation>
</comment>
<feature type="region of interest" description="Disordered" evidence="13">
    <location>
        <begin position="531"/>
        <end position="586"/>
    </location>
</feature>
<evidence type="ECO:0000256" key="10">
    <source>
        <dbReference type="ARBA" id="ARBA00022833"/>
    </source>
</evidence>
<feature type="compositionally biased region" description="Low complexity" evidence="13">
    <location>
        <begin position="478"/>
        <end position="493"/>
    </location>
</feature>
<comment type="catalytic activity">
    <reaction evidence="1">
        <text>S-ubiquitinyl-[E2 ubiquitin-conjugating enzyme]-L-cysteine + [acceptor protein]-L-lysine = [E2 ubiquitin-conjugating enzyme]-L-cysteine + N(6)-ubiquitinyl-[acceptor protein]-L-lysine.</text>
        <dbReference type="EC" id="2.3.2.27"/>
    </reaction>
</comment>
<dbReference type="GO" id="GO:0005737">
    <property type="term" value="C:cytoplasm"/>
    <property type="evidence" value="ECO:0007669"/>
    <property type="project" value="UniProtKB-SubCell"/>
</dbReference>
<evidence type="ECO:0000259" key="14">
    <source>
        <dbReference type="PROSITE" id="PS50089"/>
    </source>
</evidence>
<dbReference type="EMBL" id="DYDO01000008">
    <property type="protein sequence ID" value="DBA19316.1"/>
    <property type="molecule type" value="Genomic_DNA"/>
</dbReference>
<evidence type="ECO:0000256" key="1">
    <source>
        <dbReference type="ARBA" id="ARBA00000900"/>
    </source>
</evidence>